<reference evidence="4 5" key="1">
    <citation type="submission" date="2008-07" db="EMBL/GenBank/DDBJ databases">
        <authorList>
            <person name="Gonzalez J."/>
            <person name="Sokolova T."/>
            <person name="Ferriera S."/>
            <person name="Johnson J."/>
            <person name="Kravitz S."/>
            <person name="Beeson K."/>
            <person name="Sutton G."/>
            <person name="Rogers Y.-H."/>
            <person name="Friedman R."/>
            <person name="Frazier M."/>
            <person name="Venter J.C."/>
        </authorList>
    </citation>
    <scope>NUCLEOTIDE SEQUENCE [LARGE SCALE GENOMIC DNA]</scope>
    <source>
        <strain evidence="4 5">DSM 12653</strain>
    </source>
</reference>
<reference evidence="5" key="3">
    <citation type="submission" date="2015-02" db="EMBL/GenBank/DDBJ databases">
        <title>Genome analysis of three genomes within the thermophilic hydrogenogenic bacterial species Caldanaerobacter subterraneus.</title>
        <authorList>
            <person name="Sant'Anna F.H."/>
            <person name="Lebedinsky A."/>
            <person name="Sokolova T."/>
            <person name="Robb F.T."/>
            <person name="Gonzalez J.M."/>
        </authorList>
    </citation>
    <scope>NUCLEOTIDE SEQUENCE [LARGE SCALE GENOMIC DNA]</scope>
    <source>
        <strain evidence="5">DSM 12653</strain>
    </source>
</reference>
<dbReference type="Proteomes" id="UP000010146">
    <property type="component" value="Unassembled WGS sequence"/>
</dbReference>
<feature type="domain" description="N-acetyltransferase" evidence="3">
    <location>
        <begin position="14"/>
        <end position="171"/>
    </location>
</feature>
<dbReference type="SUPFAM" id="SSF55729">
    <property type="entry name" value="Acyl-CoA N-acyltransferases (Nat)"/>
    <property type="match status" value="1"/>
</dbReference>
<dbReference type="EMBL" id="ABXP02000030">
    <property type="protein sequence ID" value="KKC30518.1"/>
    <property type="molecule type" value="Genomic_DNA"/>
</dbReference>
<dbReference type="InterPro" id="IPR000182">
    <property type="entry name" value="GNAT_dom"/>
</dbReference>
<name>A0A0F5PPE5_9THEO</name>
<gene>
    <name evidence="4" type="ORF">CDSM653_00373</name>
</gene>
<evidence type="ECO:0000256" key="1">
    <source>
        <dbReference type="ARBA" id="ARBA00022679"/>
    </source>
</evidence>
<evidence type="ECO:0000313" key="5">
    <source>
        <dbReference type="Proteomes" id="UP000010146"/>
    </source>
</evidence>
<evidence type="ECO:0000259" key="3">
    <source>
        <dbReference type="PROSITE" id="PS51186"/>
    </source>
</evidence>
<evidence type="ECO:0000313" key="4">
    <source>
        <dbReference type="EMBL" id="KKC30518.1"/>
    </source>
</evidence>
<dbReference type="CDD" id="cd04301">
    <property type="entry name" value="NAT_SF"/>
    <property type="match status" value="1"/>
</dbReference>
<dbReference type="PANTHER" id="PTHR43420">
    <property type="entry name" value="ACETYLTRANSFERASE"/>
    <property type="match status" value="1"/>
</dbReference>
<dbReference type="InterPro" id="IPR050680">
    <property type="entry name" value="YpeA/RimI_acetyltransf"/>
</dbReference>
<accession>A0A0F5PPE5</accession>
<dbReference type="Pfam" id="PF00583">
    <property type="entry name" value="Acetyltransf_1"/>
    <property type="match status" value="1"/>
</dbReference>
<keyword evidence="1 4" id="KW-0808">Transferase</keyword>
<organism evidence="4 5">
    <name type="scientific">Caldanaerobacter subterraneus subsp. pacificus DSM 12653</name>
    <dbReference type="NCBI Taxonomy" id="391606"/>
    <lineage>
        <taxon>Bacteria</taxon>
        <taxon>Bacillati</taxon>
        <taxon>Bacillota</taxon>
        <taxon>Clostridia</taxon>
        <taxon>Thermoanaerobacterales</taxon>
        <taxon>Thermoanaerobacteraceae</taxon>
        <taxon>Caldanaerobacter</taxon>
    </lineage>
</organism>
<reference evidence="4 5" key="2">
    <citation type="journal article" date="2015" name="BMC Genomics">
        <title>Analysis of three genomes within the thermophilic bacterial species Caldanaerobacter subterraneus with a focus on carbon monoxide dehydrogenase evolution and hydrolase diversity.</title>
        <authorList>
            <person name="Sant'Anna F.H."/>
            <person name="Lebedinsky A.V."/>
            <person name="Sokolova T.G."/>
            <person name="Robb F.T."/>
            <person name="Gonzalez J.M."/>
        </authorList>
    </citation>
    <scope>NUCLEOTIDE SEQUENCE [LARGE SCALE GENOMIC DNA]</scope>
    <source>
        <strain evidence="4 5">DSM 12653</strain>
    </source>
</reference>
<evidence type="ECO:0000256" key="2">
    <source>
        <dbReference type="ARBA" id="ARBA00023315"/>
    </source>
</evidence>
<dbReference type="Gene3D" id="3.40.630.30">
    <property type="match status" value="1"/>
</dbReference>
<dbReference type="PROSITE" id="PS51186">
    <property type="entry name" value="GNAT"/>
    <property type="match status" value="1"/>
</dbReference>
<proteinExistence type="predicted"/>
<protein>
    <submittedName>
        <fullName evidence="4">Histone acetyltransferase HPA2-like acetyltransferase</fullName>
    </submittedName>
</protein>
<sequence>MKAGYAGVINMENIEIIPVTEKSTLSNFKKYLIKLYLEAYSSFPEYAYNHPREVKEYLQWLFNHSQGGFFVALEDAMPIGFISTDPSWEDHWLGEKVGEIHEIVVSPSLQKKGIGTLLLKKGIEFLQEKGHHTIGLWVGIENFKAQDFYKKHGFTPGPQAGKWLRMYLKLK</sequence>
<dbReference type="InterPro" id="IPR016181">
    <property type="entry name" value="Acyl_CoA_acyltransferase"/>
</dbReference>
<keyword evidence="2" id="KW-0012">Acyltransferase</keyword>
<dbReference type="AlphaFoldDB" id="A0A0F5PPE5"/>
<comment type="caution">
    <text evidence="4">The sequence shown here is derived from an EMBL/GenBank/DDBJ whole genome shotgun (WGS) entry which is preliminary data.</text>
</comment>
<dbReference type="GO" id="GO:0016747">
    <property type="term" value="F:acyltransferase activity, transferring groups other than amino-acyl groups"/>
    <property type="evidence" value="ECO:0007669"/>
    <property type="project" value="InterPro"/>
</dbReference>